<protein>
    <recommendedName>
        <fullName evidence="4">Peptidase aspartic putative domain-containing protein</fullName>
    </recommendedName>
</protein>
<dbReference type="Pfam" id="PF03564">
    <property type="entry name" value="DUF1759"/>
    <property type="match status" value="1"/>
</dbReference>
<dbReference type="PANTHER" id="PTHR47331:SF5">
    <property type="entry name" value="RIBONUCLEASE H"/>
    <property type="match status" value="1"/>
</dbReference>
<dbReference type="InterPro" id="IPR021109">
    <property type="entry name" value="Peptidase_aspartic_dom_sf"/>
</dbReference>
<evidence type="ECO:0000313" key="3">
    <source>
        <dbReference type="Proteomes" id="UP000823941"/>
    </source>
</evidence>
<evidence type="ECO:0008006" key="4">
    <source>
        <dbReference type="Google" id="ProtNLM"/>
    </source>
</evidence>
<dbReference type="EMBL" id="JAHIBW010000177">
    <property type="protein sequence ID" value="KAG7294774.1"/>
    <property type="molecule type" value="Genomic_DNA"/>
</dbReference>
<accession>A0ABQ7PPD8</accession>
<proteinExistence type="predicted"/>
<gene>
    <name evidence="2" type="ORF">JYU34_022856</name>
</gene>
<organism evidence="2 3">
    <name type="scientific">Plutella xylostella</name>
    <name type="common">Diamondback moth</name>
    <name type="synonym">Plutella maculipennis</name>
    <dbReference type="NCBI Taxonomy" id="51655"/>
    <lineage>
        <taxon>Eukaryota</taxon>
        <taxon>Metazoa</taxon>
        <taxon>Ecdysozoa</taxon>
        <taxon>Arthropoda</taxon>
        <taxon>Hexapoda</taxon>
        <taxon>Insecta</taxon>
        <taxon>Pterygota</taxon>
        <taxon>Neoptera</taxon>
        <taxon>Endopterygota</taxon>
        <taxon>Lepidoptera</taxon>
        <taxon>Glossata</taxon>
        <taxon>Ditrysia</taxon>
        <taxon>Yponomeutoidea</taxon>
        <taxon>Plutellidae</taxon>
        <taxon>Plutella</taxon>
    </lineage>
</organism>
<dbReference type="SUPFAM" id="SSF56672">
    <property type="entry name" value="DNA/RNA polymerases"/>
    <property type="match status" value="1"/>
</dbReference>
<comment type="caution">
    <text evidence="2">The sequence shown here is derived from an EMBL/GenBank/DDBJ whole genome shotgun (WGS) entry which is preliminary data.</text>
</comment>
<dbReference type="PANTHER" id="PTHR47331">
    <property type="entry name" value="PHD-TYPE DOMAIN-CONTAINING PROTEIN"/>
    <property type="match status" value="1"/>
</dbReference>
<dbReference type="InterPro" id="IPR005312">
    <property type="entry name" value="DUF1759"/>
</dbReference>
<reference evidence="2 3" key="1">
    <citation type="submission" date="2021-06" db="EMBL/GenBank/DDBJ databases">
        <title>A haploid diamondback moth (Plutella xylostella L.) genome assembly resolves 31 chromosomes and identifies a diamide resistance mutation.</title>
        <authorList>
            <person name="Ward C.M."/>
            <person name="Perry K.D."/>
            <person name="Baker G."/>
            <person name="Powis K."/>
            <person name="Heckel D.G."/>
            <person name="Baxter S.W."/>
        </authorList>
    </citation>
    <scope>NUCLEOTIDE SEQUENCE [LARGE SCALE GENOMIC DNA]</scope>
    <source>
        <strain evidence="2 3">LV</strain>
        <tissue evidence="2">Single pupa</tissue>
    </source>
</reference>
<evidence type="ECO:0000313" key="2">
    <source>
        <dbReference type="EMBL" id="KAG7294774.1"/>
    </source>
</evidence>
<dbReference type="Proteomes" id="UP000823941">
    <property type="component" value="Unassembled WGS sequence"/>
</dbReference>
<sequence length="965" mass="111986">MEQVEALFENQVQILEAIKNQLRNFKKDTMDRKSLDSCQRRLETLEKYWIEFQNNDQKLRQYEIGEHEYFAQDYLNNAEKMYNDVKEYIQSFIRANYTKPSSPLQKPKFQWPQVPVSTEMGAIPKTPSNQQSTSGNLEYLLRKQRSNFKAFAHTLSTINLDAISEKWEFDDILKNLQARWSTIDSLHWEIDSESLERNAEYEESFIKYEHRYQTIKKALNTKMWSVSHRDKSTPQMDIPFFSGDYRSWISFKDLFVEAIHNNRSLSDAQKMQFLKSKLRGEAEKLVQHLNISAANYDTCWEILTHRYHNIKLIFSNHASTLMNLSCVQQQSATQIKKIHDTTKESLYAINNLGIDTSTWDPLIVHIVSQKLDAETLQDYVESVSDPRAIPSLKEFLQFLENKFTSLESSRRKLETPKSSQQHEVPKNSKNNNFYKSFSSSKKPLNSNKNSNFENRTGCRLCNKKHLLIQCNQFLKLQSKEKLNVVQKFNYCVNCLYDHHGNACVSESRCRQCGGFHNTWLHEAFSRSEQNNRNQSSNVAMNNERDVVEVLLATALIKVQAANGSYQQMRALIDQGSQTSLITENAAQQLGINRQRCNGVIFGVGVKENACKGMINITCLSNHSDYQFTTDVFIMRSLINKLPNQSFPKPSWSFLENIQLSDPDFSISRPVDLLLGADVYSSIIMNGIIRENQSLPIAQQTRLGWILCGRVKSYHCNVVINNLDEIKRFWTTEDIGEEPSMSKEDYNCVQFYKETTTRREDGRYVVRLPLKSDANELLGDSRSKAVAQFRQLERKFHQQPELARDYQAFLKEYEELGHMHLVSAESSSMQSSRFFFPHHCVKRAESTTTSLRVVFNGSSRSSSGHSLNDVMYTGPNLQKDLFDLILKWRIHQFAFTADIEKMYRQILVHPDDQQYQMIIWRDSPNQPLQEYQLGTVTYGCCSSPFIAMMTLQHLANEESSNYSTML</sequence>
<keyword evidence="3" id="KW-1185">Reference proteome</keyword>
<feature type="region of interest" description="Disordered" evidence="1">
    <location>
        <begin position="409"/>
        <end position="450"/>
    </location>
</feature>
<dbReference type="InterPro" id="IPR043502">
    <property type="entry name" value="DNA/RNA_pol_sf"/>
</dbReference>
<feature type="compositionally biased region" description="Low complexity" evidence="1">
    <location>
        <begin position="427"/>
        <end position="450"/>
    </location>
</feature>
<dbReference type="Gene3D" id="2.40.70.10">
    <property type="entry name" value="Acid Proteases"/>
    <property type="match status" value="1"/>
</dbReference>
<evidence type="ECO:0000256" key="1">
    <source>
        <dbReference type="SAM" id="MobiDB-lite"/>
    </source>
</evidence>
<name>A0ABQ7PPD8_PLUXY</name>